<accession>A0ABZ2YDR8</accession>
<evidence type="ECO:0000313" key="2">
    <source>
        <dbReference type="Proteomes" id="UP001461341"/>
    </source>
</evidence>
<gene>
    <name evidence="1" type="ORF">QBE54_01675</name>
</gene>
<dbReference type="EMBL" id="CP121689">
    <property type="protein sequence ID" value="WZL76468.1"/>
    <property type="molecule type" value="Genomic_DNA"/>
</dbReference>
<reference evidence="1 2" key="1">
    <citation type="submission" date="2023-03" db="EMBL/GenBank/DDBJ databases">
        <title>Novel Species.</title>
        <authorList>
            <person name="Ma S."/>
        </authorList>
    </citation>
    <scope>NUCLEOTIDE SEQUENCE [LARGE SCALE GENOMIC DNA]</scope>
    <source>
        <strain evidence="1 2">B11</strain>
    </source>
</reference>
<keyword evidence="2" id="KW-1185">Reference proteome</keyword>
<proteinExistence type="predicted"/>
<dbReference type="Proteomes" id="UP001461341">
    <property type="component" value="Chromosome"/>
</dbReference>
<protein>
    <recommendedName>
        <fullName evidence="3">Acyl-CoA carboxylase subunit epsilon</fullName>
    </recommendedName>
</protein>
<dbReference type="RefSeq" id="WP_369018633.1">
    <property type="nucleotide sequence ID" value="NZ_CP121689.1"/>
</dbReference>
<sequence>MVISRFEMPEGLELKKVAAVVGAILAYLEEEQKAPGSPAYTYVKRKSISWRRLALQEQCFEFSLRR</sequence>
<name>A0ABZ2YDR8_9BACT</name>
<evidence type="ECO:0008006" key="3">
    <source>
        <dbReference type="Google" id="ProtNLM"/>
    </source>
</evidence>
<organism evidence="1 2">
    <name type="scientific">Thermatribacter velox</name>
    <dbReference type="NCBI Taxonomy" id="3039681"/>
    <lineage>
        <taxon>Bacteria</taxon>
        <taxon>Pseudomonadati</taxon>
        <taxon>Atribacterota</taxon>
        <taxon>Atribacteria</taxon>
        <taxon>Atribacterales</taxon>
        <taxon>Thermatribacteraceae</taxon>
        <taxon>Thermatribacter</taxon>
    </lineage>
</organism>
<evidence type="ECO:0000313" key="1">
    <source>
        <dbReference type="EMBL" id="WZL76468.1"/>
    </source>
</evidence>